<evidence type="ECO:0000256" key="3">
    <source>
        <dbReference type="ARBA" id="ARBA00022536"/>
    </source>
</evidence>
<dbReference type="PRINTS" id="PR00722">
    <property type="entry name" value="CHYMOTRYPSIN"/>
</dbReference>
<keyword evidence="4 13" id="KW-0420">Kringle</keyword>
<dbReference type="PROSITE" id="PS50240">
    <property type="entry name" value="TRYPSIN_DOM"/>
    <property type="match status" value="1"/>
</dbReference>
<keyword evidence="6 15" id="KW-0732">Signal</keyword>
<dbReference type="InterPro" id="IPR018056">
    <property type="entry name" value="Kringle_CS"/>
</dbReference>
<dbReference type="EMBL" id="JAFHDT010000018">
    <property type="protein sequence ID" value="KAI7796970.1"/>
    <property type="molecule type" value="Genomic_DNA"/>
</dbReference>
<dbReference type="SUPFAM" id="SSF50494">
    <property type="entry name" value="Trypsin-like serine proteases"/>
    <property type="match status" value="1"/>
</dbReference>
<comment type="catalytic activity">
    <reaction evidence="10">
        <text>Preferential cleavage: Arg-|-Xaa, Lys-|-Xaa.</text>
        <dbReference type="EC" id="3.4.21.4"/>
    </reaction>
</comment>
<evidence type="ECO:0000259" key="17">
    <source>
        <dbReference type="PROSITE" id="PS50070"/>
    </source>
</evidence>
<dbReference type="SMART" id="SM00020">
    <property type="entry name" value="Tryp_SPc"/>
    <property type="match status" value="1"/>
</dbReference>
<evidence type="ECO:0000256" key="6">
    <source>
        <dbReference type="ARBA" id="ARBA00022729"/>
    </source>
</evidence>
<dbReference type="SMART" id="SM00130">
    <property type="entry name" value="KR"/>
    <property type="match status" value="1"/>
</dbReference>
<gene>
    <name evidence="19" type="ORF">IRJ41_010331</name>
</gene>
<protein>
    <recommendedName>
        <fullName evidence="11">trypsin</fullName>
        <ecNumber evidence="11">3.4.21.4</ecNumber>
    </recommendedName>
</protein>
<feature type="chain" id="PRO_5040751257" description="trypsin" evidence="15">
    <location>
        <begin position="22"/>
        <end position="646"/>
    </location>
</feature>
<evidence type="ECO:0000256" key="14">
    <source>
        <dbReference type="RuleBase" id="RU363034"/>
    </source>
</evidence>
<dbReference type="PROSITE" id="PS00134">
    <property type="entry name" value="TRYPSIN_HIS"/>
    <property type="match status" value="1"/>
</dbReference>
<evidence type="ECO:0000313" key="20">
    <source>
        <dbReference type="Proteomes" id="UP001059041"/>
    </source>
</evidence>
<evidence type="ECO:0000256" key="13">
    <source>
        <dbReference type="PROSITE-ProRule" id="PRU00121"/>
    </source>
</evidence>
<feature type="disulfide bond" evidence="12">
    <location>
        <begin position="94"/>
        <end position="103"/>
    </location>
</feature>
<evidence type="ECO:0000256" key="11">
    <source>
        <dbReference type="ARBA" id="ARBA00038868"/>
    </source>
</evidence>
<evidence type="ECO:0000313" key="19">
    <source>
        <dbReference type="EMBL" id="KAI7796970.1"/>
    </source>
</evidence>
<evidence type="ECO:0000259" key="16">
    <source>
        <dbReference type="PROSITE" id="PS50026"/>
    </source>
</evidence>
<feature type="domain" description="Peptidase S1" evidence="18">
    <location>
        <begin position="297"/>
        <end position="538"/>
    </location>
</feature>
<dbReference type="Proteomes" id="UP001059041">
    <property type="component" value="Linkage Group LG18"/>
</dbReference>
<dbReference type="PROSITE" id="PS50070">
    <property type="entry name" value="KRINGLE_2"/>
    <property type="match status" value="1"/>
</dbReference>
<evidence type="ECO:0000259" key="18">
    <source>
        <dbReference type="PROSITE" id="PS50240"/>
    </source>
</evidence>
<sequence length="646" mass="72165">MMFPIILLLIGISGLTSPVQAVPGLVDDHFTLFDEIYDYAFDETEEEPSSPDIIDETIDWIFDLFDEPNECDPNPCENNGVCEALKSGGFKCICPEPYIGKKCQDESNVCKNVNCHNGLCVRTQKAPFHECKCYPPFRAPSCKKTSACKPSPCLNGGTCVKGRTRSSFKCKCPGNYTGRFCQVGLNDCYEGNGESYRGFVSETAEELECLPWNYHRIAVKNFEEMNDGIGPHNYCRNPDGEPQPWCFVKQKSKLRWDFCNVNPCAKEVPVKPTMAPTKLEFSGCGKTSQFSMVSPRIFGGRKSLPNAHPWQASLQFRPLGSNETFSHGCGGTLIDSCWLITAAHCVNENEEIRVELGGTNLEKDDTAKQFLEVEKAFVHENYTETNEALYNDIALLKLKAKNGRCALETDSVRAACLTRDSFPDGTQCTISGYGVTEKNDTVSPQLLDAKVLLISQRRCMSRNIYGNRMDDSMICAGYLQGKTDSCQGDSGGPLVCKKDETHYLHGVVSWGDSCGIKNKPGIYARVNKFIDWLHFVLRESLSETNLEVEYTSLIATLSVRELRHERVPRMMKRSQSIVLQTYLNTTSTLNETNLLHSNRQSAAGSQWTDHTLTALKLPQTPLLQTGISSLEERIPHLDETCTTHIH</sequence>
<dbReference type="InterPro" id="IPR009003">
    <property type="entry name" value="Peptidase_S1_PA"/>
</dbReference>
<dbReference type="InterPro" id="IPR043504">
    <property type="entry name" value="Peptidase_S1_PA_chymotrypsin"/>
</dbReference>
<keyword evidence="7 14" id="KW-0378">Hydrolase</keyword>
<keyword evidence="9 12" id="KW-1015">Disulfide bond</keyword>
<evidence type="ECO:0000256" key="8">
    <source>
        <dbReference type="ARBA" id="ARBA00022825"/>
    </source>
</evidence>
<dbReference type="InterPro" id="IPR001881">
    <property type="entry name" value="EGF-like_Ca-bd_dom"/>
</dbReference>
<comment type="caution">
    <text evidence="19">The sequence shown here is derived from an EMBL/GenBank/DDBJ whole genome shotgun (WGS) entry which is preliminary data.</text>
</comment>
<keyword evidence="3 12" id="KW-0245">EGF-like domain</keyword>
<dbReference type="FunFam" id="2.40.20.10:FF:000001">
    <property type="entry name" value="Urokinase-type plasminogen activator"/>
    <property type="match status" value="1"/>
</dbReference>
<dbReference type="AlphaFoldDB" id="A0A9W7TGU1"/>
<dbReference type="InterPro" id="IPR000001">
    <property type="entry name" value="Kringle"/>
</dbReference>
<dbReference type="CDD" id="cd00190">
    <property type="entry name" value="Tryp_SPc"/>
    <property type="match status" value="1"/>
</dbReference>
<evidence type="ECO:0000256" key="2">
    <source>
        <dbReference type="ARBA" id="ARBA00022525"/>
    </source>
</evidence>
<dbReference type="PROSITE" id="PS00022">
    <property type="entry name" value="EGF_1"/>
    <property type="match status" value="2"/>
</dbReference>
<dbReference type="PANTHER" id="PTHR24264">
    <property type="entry name" value="TRYPSIN-RELATED"/>
    <property type="match status" value="1"/>
</dbReference>
<dbReference type="SMART" id="SM00181">
    <property type="entry name" value="EGF"/>
    <property type="match status" value="3"/>
</dbReference>
<dbReference type="Gene3D" id="2.40.10.10">
    <property type="entry name" value="Trypsin-like serine proteases"/>
    <property type="match status" value="1"/>
</dbReference>
<dbReference type="EC" id="3.4.21.4" evidence="11"/>
<keyword evidence="2" id="KW-0964">Secreted</keyword>
<dbReference type="InterPro" id="IPR033116">
    <property type="entry name" value="TRYPSIN_SER"/>
</dbReference>
<dbReference type="Pfam" id="PF00051">
    <property type="entry name" value="Kringle"/>
    <property type="match status" value="1"/>
</dbReference>
<dbReference type="InterPro" id="IPR013806">
    <property type="entry name" value="Kringle-like"/>
</dbReference>
<dbReference type="PROSITE" id="PS50026">
    <property type="entry name" value="EGF_3"/>
    <property type="match status" value="2"/>
</dbReference>
<evidence type="ECO:0000256" key="9">
    <source>
        <dbReference type="ARBA" id="ARBA00023157"/>
    </source>
</evidence>
<dbReference type="PROSITE" id="PS01186">
    <property type="entry name" value="EGF_2"/>
    <property type="match status" value="2"/>
</dbReference>
<feature type="domain" description="Kringle" evidence="17">
    <location>
        <begin position="187"/>
        <end position="264"/>
    </location>
</feature>
<dbReference type="PROSITE" id="PS00021">
    <property type="entry name" value="KRINGLE_1"/>
    <property type="match status" value="1"/>
</dbReference>
<dbReference type="Pfam" id="PF00089">
    <property type="entry name" value="Trypsin"/>
    <property type="match status" value="1"/>
</dbReference>
<evidence type="ECO:0000256" key="4">
    <source>
        <dbReference type="ARBA" id="ARBA00022572"/>
    </source>
</evidence>
<feature type="signal peptide" evidence="15">
    <location>
        <begin position="1"/>
        <end position="21"/>
    </location>
</feature>
<evidence type="ECO:0000256" key="5">
    <source>
        <dbReference type="ARBA" id="ARBA00022670"/>
    </source>
</evidence>
<proteinExistence type="predicted"/>
<dbReference type="SUPFAM" id="SSF57440">
    <property type="entry name" value="Kringle-like"/>
    <property type="match status" value="1"/>
</dbReference>
<feature type="domain" description="EGF-like" evidence="16">
    <location>
        <begin position="67"/>
        <end position="104"/>
    </location>
</feature>
<feature type="domain" description="EGF-like" evidence="16">
    <location>
        <begin position="144"/>
        <end position="182"/>
    </location>
</feature>
<dbReference type="GO" id="GO:0005509">
    <property type="term" value="F:calcium ion binding"/>
    <property type="evidence" value="ECO:0007669"/>
    <property type="project" value="InterPro"/>
</dbReference>
<dbReference type="CDD" id="cd00054">
    <property type="entry name" value="EGF_CA"/>
    <property type="match status" value="2"/>
</dbReference>
<dbReference type="SMART" id="SM00179">
    <property type="entry name" value="EGF_CA"/>
    <property type="match status" value="2"/>
</dbReference>
<evidence type="ECO:0000256" key="1">
    <source>
        <dbReference type="ARBA" id="ARBA00004239"/>
    </source>
</evidence>
<keyword evidence="20" id="KW-1185">Reference proteome</keyword>
<evidence type="ECO:0000256" key="10">
    <source>
        <dbReference type="ARBA" id="ARBA00036320"/>
    </source>
</evidence>
<comment type="caution">
    <text evidence="12">Lacks conserved residue(s) required for the propagation of feature annotation.</text>
</comment>
<dbReference type="InterPro" id="IPR000742">
    <property type="entry name" value="EGF"/>
</dbReference>
<dbReference type="Pfam" id="PF00008">
    <property type="entry name" value="EGF"/>
    <property type="match status" value="2"/>
</dbReference>
<dbReference type="InterPro" id="IPR018114">
    <property type="entry name" value="TRYPSIN_HIS"/>
</dbReference>
<keyword evidence="8 14" id="KW-0720">Serine protease</keyword>
<dbReference type="GO" id="GO:0004252">
    <property type="term" value="F:serine-type endopeptidase activity"/>
    <property type="evidence" value="ECO:0007669"/>
    <property type="project" value="UniProtKB-EC"/>
</dbReference>
<dbReference type="InterPro" id="IPR050127">
    <property type="entry name" value="Serine_Proteases_S1"/>
</dbReference>
<dbReference type="PANTHER" id="PTHR24264:SF40">
    <property type="entry name" value="HYALURONAN-BINDING PROTEIN 2"/>
    <property type="match status" value="1"/>
</dbReference>
<organism evidence="19 20">
    <name type="scientific">Triplophysa rosa</name>
    <name type="common">Cave loach</name>
    <dbReference type="NCBI Taxonomy" id="992332"/>
    <lineage>
        <taxon>Eukaryota</taxon>
        <taxon>Metazoa</taxon>
        <taxon>Chordata</taxon>
        <taxon>Craniata</taxon>
        <taxon>Vertebrata</taxon>
        <taxon>Euteleostomi</taxon>
        <taxon>Actinopterygii</taxon>
        <taxon>Neopterygii</taxon>
        <taxon>Teleostei</taxon>
        <taxon>Ostariophysi</taxon>
        <taxon>Cypriniformes</taxon>
        <taxon>Nemacheilidae</taxon>
        <taxon>Triplophysa</taxon>
    </lineage>
</organism>
<dbReference type="GO" id="GO:0005615">
    <property type="term" value="C:extracellular space"/>
    <property type="evidence" value="ECO:0007669"/>
    <property type="project" value="TreeGrafter"/>
</dbReference>
<accession>A0A9W7TGU1</accession>
<dbReference type="PRINTS" id="PR00018">
    <property type="entry name" value="KRINGLE"/>
</dbReference>
<evidence type="ECO:0000256" key="15">
    <source>
        <dbReference type="SAM" id="SignalP"/>
    </source>
</evidence>
<dbReference type="InterPro" id="IPR038178">
    <property type="entry name" value="Kringle_sf"/>
</dbReference>
<keyword evidence="5 14" id="KW-0645">Protease</keyword>
<dbReference type="CDD" id="cd00108">
    <property type="entry name" value="KR"/>
    <property type="match status" value="1"/>
</dbReference>
<dbReference type="Gene3D" id="2.10.25.10">
    <property type="entry name" value="Laminin"/>
    <property type="match status" value="2"/>
</dbReference>
<dbReference type="Gene3D" id="2.40.20.10">
    <property type="entry name" value="Plasminogen Kringle 4"/>
    <property type="match status" value="1"/>
</dbReference>
<feature type="disulfide bond" evidence="12">
    <location>
        <begin position="172"/>
        <end position="181"/>
    </location>
</feature>
<dbReference type="InterPro" id="IPR001254">
    <property type="entry name" value="Trypsin_dom"/>
</dbReference>
<dbReference type="FunFam" id="2.40.10.10:FF:000069">
    <property type="entry name" value="Hyaluronan-binding protein 2"/>
    <property type="match status" value="1"/>
</dbReference>
<feature type="disulfide bond" evidence="12">
    <location>
        <begin position="153"/>
        <end position="170"/>
    </location>
</feature>
<dbReference type="InterPro" id="IPR001314">
    <property type="entry name" value="Peptidase_S1A"/>
</dbReference>
<reference evidence="19" key="1">
    <citation type="submission" date="2021-02" db="EMBL/GenBank/DDBJ databases">
        <title>Comparative genomics reveals that relaxation of natural selection precedes convergent phenotypic evolution of cavefish.</title>
        <authorList>
            <person name="Peng Z."/>
        </authorList>
    </citation>
    <scope>NUCLEOTIDE SEQUENCE</scope>
    <source>
        <tissue evidence="19">Muscle</tissue>
    </source>
</reference>
<evidence type="ECO:0000256" key="7">
    <source>
        <dbReference type="ARBA" id="ARBA00022801"/>
    </source>
</evidence>
<dbReference type="GO" id="GO:0006508">
    <property type="term" value="P:proteolysis"/>
    <property type="evidence" value="ECO:0007669"/>
    <property type="project" value="UniProtKB-KW"/>
</dbReference>
<dbReference type="PROSITE" id="PS00135">
    <property type="entry name" value="TRYPSIN_SER"/>
    <property type="match status" value="1"/>
</dbReference>
<evidence type="ECO:0000256" key="12">
    <source>
        <dbReference type="PROSITE-ProRule" id="PRU00076"/>
    </source>
</evidence>
<name>A0A9W7TGU1_TRIRA</name>
<comment type="subcellular location">
    <subcellularLocation>
        <location evidence="1">Secreted</location>
        <location evidence="1">Extracellular space</location>
    </subcellularLocation>
</comment>
<dbReference type="SUPFAM" id="SSF57196">
    <property type="entry name" value="EGF/Laminin"/>
    <property type="match status" value="1"/>
</dbReference>